<organism evidence="1">
    <name type="scientific">Cyprideis torosa</name>
    <dbReference type="NCBI Taxonomy" id="163714"/>
    <lineage>
        <taxon>Eukaryota</taxon>
        <taxon>Metazoa</taxon>
        <taxon>Ecdysozoa</taxon>
        <taxon>Arthropoda</taxon>
        <taxon>Crustacea</taxon>
        <taxon>Oligostraca</taxon>
        <taxon>Ostracoda</taxon>
        <taxon>Podocopa</taxon>
        <taxon>Podocopida</taxon>
        <taxon>Cytherocopina</taxon>
        <taxon>Cytheroidea</taxon>
        <taxon>Cytherideidae</taxon>
        <taxon>Cyprideis</taxon>
    </lineage>
</organism>
<evidence type="ECO:0000313" key="1">
    <source>
        <dbReference type="EMBL" id="CAD7237805.1"/>
    </source>
</evidence>
<gene>
    <name evidence="1" type="ORF">CTOB1V02_LOCUS15620</name>
</gene>
<dbReference type="AlphaFoldDB" id="A0A7R8WYQ9"/>
<name>A0A7R8WYQ9_9CRUS</name>
<dbReference type="EMBL" id="OB692230">
    <property type="protein sequence ID" value="CAD7237805.1"/>
    <property type="molecule type" value="Genomic_DNA"/>
</dbReference>
<accession>A0A7R8WYQ9</accession>
<reference evidence="1" key="1">
    <citation type="submission" date="2020-11" db="EMBL/GenBank/DDBJ databases">
        <authorList>
            <person name="Tran Van P."/>
        </authorList>
    </citation>
    <scope>NUCLEOTIDE SEQUENCE</scope>
</reference>
<sequence length="46" mass="5560">MDNPTILQVLAEYLMILFRDKNLILLRILLLRILLLLSRRLRLRVT</sequence>
<protein>
    <submittedName>
        <fullName evidence="1">Uncharacterized protein</fullName>
    </submittedName>
</protein>
<proteinExistence type="predicted"/>